<dbReference type="Gene3D" id="3.30.1490.190">
    <property type="match status" value="1"/>
</dbReference>
<comment type="subunit">
    <text evidence="3">Homodimer.</text>
</comment>
<keyword evidence="8" id="KW-0805">Transcription regulation</keyword>
<dbReference type="CDD" id="cd07153">
    <property type="entry name" value="Fur_like"/>
    <property type="match status" value="1"/>
</dbReference>
<proteinExistence type="inferred from homology"/>
<comment type="cofactor">
    <cofactor evidence="11">
        <name>Zn(2+)</name>
        <dbReference type="ChEBI" id="CHEBI:29105"/>
    </cofactor>
    <text evidence="11">Binds 1 zinc ion per subunit.</text>
</comment>
<organism evidence="13 14">
    <name type="scientific">Candidatus Segetimicrobium genomatis</name>
    <dbReference type="NCBI Taxonomy" id="2569760"/>
    <lineage>
        <taxon>Bacteria</taxon>
        <taxon>Bacillati</taxon>
        <taxon>Candidatus Sysuimicrobiota</taxon>
        <taxon>Candidatus Sysuimicrobiia</taxon>
        <taxon>Candidatus Sysuimicrobiales</taxon>
        <taxon>Candidatus Segetimicrobiaceae</taxon>
        <taxon>Candidatus Segetimicrobium</taxon>
    </lineage>
</organism>
<comment type="cofactor">
    <cofactor evidence="12">
        <name>Mn(2+)</name>
        <dbReference type="ChEBI" id="CHEBI:29035"/>
    </cofactor>
    <cofactor evidence="12">
        <name>Fe(2+)</name>
        <dbReference type="ChEBI" id="CHEBI:29033"/>
    </cofactor>
    <text evidence="12">Binds 1 Mn(2+) or Fe(2+) ion per subunit.</text>
</comment>
<dbReference type="GO" id="GO:1900376">
    <property type="term" value="P:regulation of secondary metabolite biosynthetic process"/>
    <property type="evidence" value="ECO:0007669"/>
    <property type="project" value="TreeGrafter"/>
</dbReference>
<evidence type="ECO:0000256" key="1">
    <source>
        <dbReference type="ARBA" id="ARBA00004496"/>
    </source>
</evidence>
<evidence type="ECO:0000313" key="14">
    <source>
        <dbReference type="Proteomes" id="UP000318509"/>
    </source>
</evidence>
<dbReference type="Gene3D" id="1.10.10.10">
    <property type="entry name" value="Winged helix-like DNA-binding domain superfamily/Winged helix DNA-binding domain"/>
    <property type="match status" value="1"/>
</dbReference>
<gene>
    <name evidence="13" type="ORF">E6H00_13725</name>
</gene>
<feature type="binding site" evidence="12">
    <location>
        <position position="120"/>
    </location>
    <ligand>
        <name>Fe cation</name>
        <dbReference type="ChEBI" id="CHEBI:24875"/>
    </ligand>
</feature>
<feature type="binding site" evidence="11">
    <location>
        <position position="160"/>
    </location>
    <ligand>
        <name>Zn(2+)</name>
        <dbReference type="ChEBI" id="CHEBI:29105"/>
    </ligand>
</feature>
<dbReference type="GO" id="GO:0003700">
    <property type="term" value="F:DNA-binding transcription factor activity"/>
    <property type="evidence" value="ECO:0007669"/>
    <property type="project" value="InterPro"/>
</dbReference>
<evidence type="ECO:0000256" key="3">
    <source>
        <dbReference type="ARBA" id="ARBA00011738"/>
    </source>
</evidence>
<comment type="subcellular location">
    <subcellularLocation>
        <location evidence="1">Cytoplasm</location>
    </subcellularLocation>
</comment>
<keyword evidence="7 11" id="KW-0862">Zinc</keyword>
<protein>
    <submittedName>
        <fullName evidence="13">Transcriptional repressor</fullName>
    </submittedName>
</protein>
<keyword evidence="10" id="KW-0804">Transcription</keyword>
<evidence type="ECO:0000256" key="12">
    <source>
        <dbReference type="PIRSR" id="PIRSR602481-2"/>
    </source>
</evidence>
<evidence type="ECO:0000256" key="7">
    <source>
        <dbReference type="ARBA" id="ARBA00022833"/>
    </source>
</evidence>
<keyword evidence="4" id="KW-0963">Cytoplasm</keyword>
<dbReference type="InterPro" id="IPR002481">
    <property type="entry name" value="FUR"/>
</dbReference>
<feature type="binding site" evidence="11">
    <location>
        <position position="126"/>
    </location>
    <ligand>
        <name>Zn(2+)</name>
        <dbReference type="ChEBI" id="CHEBI:29105"/>
    </ligand>
</feature>
<evidence type="ECO:0000256" key="6">
    <source>
        <dbReference type="ARBA" id="ARBA00022723"/>
    </source>
</evidence>
<name>A0A537JWU0_9BACT</name>
<evidence type="ECO:0000256" key="4">
    <source>
        <dbReference type="ARBA" id="ARBA00022490"/>
    </source>
</evidence>
<dbReference type="SUPFAM" id="SSF46785">
    <property type="entry name" value="Winged helix' DNA-binding domain"/>
    <property type="match status" value="1"/>
</dbReference>
<feature type="binding site" evidence="11">
    <location>
        <position position="163"/>
    </location>
    <ligand>
        <name>Zn(2+)</name>
        <dbReference type="ChEBI" id="CHEBI:29105"/>
    </ligand>
</feature>
<dbReference type="AlphaFoldDB" id="A0A537JWU0"/>
<comment type="caution">
    <text evidence="13">The sequence shown here is derived from an EMBL/GenBank/DDBJ whole genome shotgun (WGS) entry which is preliminary data.</text>
</comment>
<evidence type="ECO:0000256" key="10">
    <source>
        <dbReference type="ARBA" id="ARBA00023163"/>
    </source>
</evidence>
<dbReference type="GO" id="GO:0000976">
    <property type="term" value="F:transcription cis-regulatory region binding"/>
    <property type="evidence" value="ECO:0007669"/>
    <property type="project" value="TreeGrafter"/>
</dbReference>
<dbReference type="PANTHER" id="PTHR33202">
    <property type="entry name" value="ZINC UPTAKE REGULATION PROTEIN"/>
    <property type="match status" value="1"/>
</dbReference>
<comment type="similarity">
    <text evidence="2">Belongs to the Fur family.</text>
</comment>
<evidence type="ECO:0000256" key="11">
    <source>
        <dbReference type="PIRSR" id="PIRSR602481-1"/>
    </source>
</evidence>
<dbReference type="InterPro" id="IPR036390">
    <property type="entry name" value="WH_DNA-bd_sf"/>
</dbReference>
<dbReference type="Pfam" id="PF01475">
    <property type="entry name" value="FUR"/>
    <property type="match status" value="1"/>
</dbReference>
<dbReference type="InterPro" id="IPR036388">
    <property type="entry name" value="WH-like_DNA-bd_sf"/>
</dbReference>
<evidence type="ECO:0000256" key="2">
    <source>
        <dbReference type="ARBA" id="ARBA00007957"/>
    </source>
</evidence>
<evidence type="ECO:0000256" key="8">
    <source>
        <dbReference type="ARBA" id="ARBA00023015"/>
    </source>
</evidence>
<evidence type="ECO:0000313" key="13">
    <source>
        <dbReference type="EMBL" id="TMI88018.1"/>
    </source>
</evidence>
<keyword evidence="12" id="KW-0408">Iron</keyword>
<dbReference type="InterPro" id="IPR043135">
    <property type="entry name" value="Fur_C"/>
</dbReference>
<sequence length="176" mass="19619">MNLTKYRGAPPALSRFLRDRAGAAPGRRTTSRHEPEAIWTQLRRAGLRVTPLRRRLVRLFAASGRWYSPQELSAAAEKAGLRPGRATVYRLIDALTAAGLCKSYPQPNRLIRYVFCAPEHHHHMICLDCGKVTDFATCKVKAPDATFTVKDHAVDFFGSCALCRSDRTEGGRPIRG</sequence>
<dbReference type="Proteomes" id="UP000318509">
    <property type="component" value="Unassembled WGS sequence"/>
</dbReference>
<dbReference type="GO" id="GO:0045892">
    <property type="term" value="P:negative regulation of DNA-templated transcription"/>
    <property type="evidence" value="ECO:0007669"/>
    <property type="project" value="TreeGrafter"/>
</dbReference>
<evidence type="ECO:0000256" key="5">
    <source>
        <dbReference type="ARBA" id="ARBA00022491"/>
    </source>
</evidence>
<feature type="binding site" evidence="12">
    <location>
        <position position="152"/>
    </location>
    <ligand>
        <name>Fe cation</name>
        <dbReference type="ChEBI" id="CHEBI:24875"/>
    </ligand>
</feature>
<keyword evidence="5" id="KW-0678">Repressor</keyword>
<dbReference type="GO" id="GO:0005829">
    <property type="term" value="C:cytosol"/>
    <property type="evidence" value="ECO:0007669"/>
    <property type="project" value="TreeGrafter"/>
</dbReference>
<dbReference type="EMBL" id="VBAK01000146">
    <property type="protein sequence ID" value="TMI88018.1"/>
    <property type="molecule type" value="Genomic_DNA"/>
</dbReference>
<keyword evidence="6 11" id="KW-0479">Metal-binding</keyword>
<accession>A0A537JWU0</accession>
<feature type="binding site" evidence="11">
    <location>
        <position position="129"/>
    </location>
    <ligand>
        <name>Zn(2+)</name>
        <dbReference type="ChEBI" id="CHEBI:29105"/>
    </ligand>
</feature>
<dbReference type="GO" id="GO:0008270">
    <property type="term" value="F:zinc ion binding"/>
    <property type="evidence" value="ECO:0007669"/>
    <property type="project" value="TreeGrafter"/>
</dbReference>
<reference evidence="13 14" key="1">
    <citation type="journal article" date="2019" name="Nat. Microbiol.">
        <title>Mediterranean grassland soil C-N compound turnover is dependent on rainfall and depth, and is mediated by genomically divergent microorganisms.</title>
        <authorList>
            <person name="Diamond S."/>
            <person name="Andeer P.F."/>
            <person name="Li Z."/>
            <person name="Crits-Christoph A."/>
            <person name="Burstein D."/>
            <person name="Anantharaman K."/>
            <person name="Lane K.R."/>
            <person name="Thomas B.C."/>
            <person name="Pan C."/>
            <person name="Northen T.R."/>
            <person name="Banfield J.F."/>
        </authorList>
    </citation>
    <scope>NUCLEOTIDE SEQUENCE [LARGE SCALE GENOMIC DNA]</scope>
    <source>
        <strain evidence="13">NP_3</strain>
    </source>
</reference>
<keyword evidence="9" id="KW-0238">DNA-binding</keyword>
<dbReference type="PANTHER" id="PTHR33202:SF2">
    <property type="entry name" value="FERRIC UPTAKE REGULATION PROTEIN"/>
    <property type="match status" value="1"/>
</dbReference>
<evidence type="ECO:0000256" key="9">
    <source>
        <dbReference type="ARBA" id="ARBA00023125"/>
    </source>
</evidence>